<dbReference type="Gene3D" id="1.10.357.10">
    <property type="entry name" value="Tetracycline Repressor, domain 2"/>
    <property type="match status" value="1"/>
</dbReference>
<evidence type="ECO:0000256" key="1">
    <source>
        <dbReference type="ARBA" id="ARBA00023015"/>
    </source>
</evidence>
<dbReference type="Gene3D" id="1.10.10.60">
    <property type="entry name" value="Homeodomain-like"/>
    <property type="match status" value="1"/>
</dbReference>
<dbReference type="InterPro" id="IPR001647">
    <property type="entry name" value="HTH_TetR"/>
</dbReference>
<keyword evidence="7" id="KW-1185">Reference proteome</keyword>
<dbReference type="InterPro" id="IPR009057">
    <property type="entry name" value="Homeodomain-like_sf"/>
</dbReference>
<dbReference type="Proteomes" id="UP000658656">
    <property type="component" value="Unassembled WGS sequence"/>
</dbReference>
<accession>A0A8H9IYW5</accession>
<dbReference type="Pfam" id="PF00440">
    <property type="entry name" value="TetR_N"/>
    <property type="match status" value="1"/>
</dbReference>
<evidence type="ECO:0000313" key="6">
    <source>
        <dbReference type="EMBL" id="GHF61909.1"/>
    </source>
</evidence>
<dbReference type="PROSITE" id="PS50977">
    <property type="entry name" value="HTH_TETR_2"/>
    <property type="match status" value="1"/>
</dbReference>
<evidence type="ECO:0000256" key="4">
    <source>
        <dbReference type="PROSITE-ProRule" id="PRU00335"/>
    </source>
</evidence>
<comment type="caution">
    <text evidence="6">The sequence shown here is derived from an EMBL/GenBank/DDBJ whole genome shotgun (WGS) entry which is preliminary data.</text>
</comment>
<proteinExistence type="predicted"/>
<dbReference type="EMBL" id="BNAV01000005">
    <property type="protein sequence ID" value="GHF61909.1"/>
    <property type="molecule type" value="Genomic_DNA"/>
</dbReference>
<reference evidence="6" key="1">
    <citation type="journal article" date="2014" name="Int. J. Syst. Evol. Microbiol.">
        <title>Complete genome sequence of Corynebacterium casei LMG S-19264T (=DSM 44701T), isolated from a smear-ripened cheese.</title>
        <authorList>
            <consortium name="US DOE Joint Genome Institute (JGI-PGF)"/>
            <person name="Walter F."/>
            <person name="Albersmeier A."/>
            <person name="Kalinowski J."/>
            <person name="Ruckert C."/>
        </authorList>
    </citation>
    <scope>NUCLEOTIDE SEQUENCE</scope>
    <source>
        <strain evidence="6">CGMCC 4.7679</strain>
    </source>
</reference>
<evidence type="ECO:0000313" key="7">
    <source>
        <dbReference type="Proteomes" id="UP000658656"/>
    </source>
</evidence>
<evidence type="ECO:0000256" key="3">
    <source>
        <dbReference type="ARBA" id="ARBA00023163"/>
    </source>
</evidence>
<dbReference type="OrthoDB" id="3296001at2"/>
<dbReference type="GO" id="GO:0003700">
    <property type="term" value="F:DNA-binding transcription factor activity"/>
    <property type="evidence" value="ECO:0007669"/>
    <property type="project" value="TreeGrafter"/>
</dbReference>
<protein>
    <submittedName>
        <fullName evidence="6">TetR family transcriptional regulator</fullName>
    </submittedName>
</protein>
<evidence type="ECO:0000259" key="5">
    <source>
        <dbReference type="PROSITE" id="PS50977"/>
    </source>
</evidence>
<keyword evidence="1" id="KW-0805">Transcription regulation</keyword>
<feature type="domain" description="HTH tetR-type" evidence="5">
    <location>
        <begin position="9"/>
        <end position="69"/>
    </location>
</feature>
<sequence>MGLRERKKQETRRALSDAALHLAVERGLEHVLVEDIAAAANVSPRTFNNYFSSKQEAIAWRAVRHTTGAADLLRERPADEPLWEAVTNAVLAQPVEAPADGVRRILRDPALRGEFLKTYHAAERELAAAIAERTGTDVQRDMRPRLVAGAVSLAQRIALEHWLHAETPGRPGELLRQALTELREGLS</sequence>
<dbReference type="InterPro" id="IPR050109">
    <property type="entry name" value="HTH-type_TetR-like_transc_reg"/>
</dbReference>
<name>A0A8H9IYW5_9PSEU</name>
<dbReference type="AlphaFoldDB" id="A0A8H9IYW5"/>
<evidence type="ECO:0000256" key="2">
    <source>
        <dbReference type="ARBA" id="ARBA00023125"/>
    </source>
</evidence>
<dbReference type="InterPro" id="IPR041347">
    <property type="entry name" value="MftR_C"/>
</dbReference>
<dbReference type="RefSeq" id="WP_145938506.1">
    <property type="nucleotide sequence ID" value="NZ_BNAV01000005.1"/>
</dbReference>
<keyword evidence="3" id="KW-0804">Transcription</keyword>
<keyword evidence="2 4" id="KW-0238">DNA-binding</keyword>
<reference evidence="6" key="2">
    <citation type="submission" date="2020-09" db="EMBL/GenBank/DDBJ databases">
        <authorList>
            <person name="Sun Q."/>
            <person name="Zhou Y."/>
        </authorList>
    </citation>
    <scope>NUCLEOTIDE SEQUENCE</scope>
    <source>
        <strain evidence="6">CGMCC 4.7679</strain>
    </source>
</reference>
<gene>
    <name evidence="6" type="ORF">GCM10017566_39250</name>
</gene>
<dbReference type="PANTHER" id="PTHR30055">
    <property type="entry name" value="HTH-TYPE TRANSCRIPTIONAL REGULATOR RUTR"/>
    <property type="match status" value="1"/>
</dbReference>
<dbReference type="SUPFAM" id="SSF46689">
    <property type="entry name" value="Homeodomain-like"/>
    <property type="match status" value="1"/>
</dbReference>
<dbReference type="Pfam" id="PF17754">
    <property type="entry name" value="TetR_C_14"/>
    <property type="match status" value="1"/>
</dbReference>
<feature type="DNA-binding region" description="H-T-H motif" evidence="4">
    <location>
        <begin position="32"/>
        <end position="51"/>
    </location>
</feature>
<organism evidence="6 7">
    <name type="scientific">Amycolatopsis bartoniae</name>
    <dbReference type="NCBI Taxonomy" id="941986"/>
    <lineage>
        <taxon>Bacteria</taxon>
        <taxon>Bacillati</taxon>
        <taxon>Actinomycetota</taxon>
        <taxon>Actinomycetes</taxon>
        <taxon>Pseudonocardiales</taxon>
        <taxon>Pseudonocardiaceae</taxon>
        <taxon>Amycolatopsis</taxon>
    </lineage>
</organism>
<dbReference type="GO" id="GO:0000976">
    <property type="term" value="F:transcription cis-regulatory region binding"/>
    <property type="evidence" value="ECO:0007669"/>
    <property type="project" value="TreeGrafter"/>
</dbReference>
<dbReference type="PANTHER" id="PTHR30055:SF238">
    <property type="entry name" value="MYCOFACTOCIN BIOSYNTHESIS TRANSCRIPTIONAL REGULATOR MFTR-RELATED"/>
    <property type="match status" value="1"/>
</dbReference>